<protein>
    <recommendedName>
        <fullName evidence="5">Lipoprotein</fullName>
    </recommendedName>
</protein>
<dbReference type="PROSITE" id="PS51257">
    <property type="entry name" value="PROKAR_LIPOPROTEIN"/>
    <property type="match status" value="1"/>
</dbReference>
<evidence type="ECO:0000256" key="2">
    <source>
        <dbReference type="SAM" id="SignalP"/>
    </source>
</evidence>
<evidence type="ECO:0000313" key="4">
    <source>
        <dbReference type="Proteomes" id="UP000586454"/>
    </source>
</evidence>
<gene>
    <name evidence="3" type="ORF">PEPNEM18_00695</name>
</gene>
<reference evidence="3 4" key="1">
    <citation type="submission" date="2020-06" db="EMBL/GenBank/DDBJ databases">
        <authorList>
            <person name="Criscuolo A."/>
        </authorList>
    </citation>
    <scope>NUCLEOTIDE SEQUENCE [LARGE SCALE GENOMIC DNA]</scope>
    <source>
        <strain evidence="3">1804121828</strain>
    </source>
</reference>
<feature type="signal peptide" evidence="2">
    <location>
        <begin position="1"/>
        <end position="24"/>
    </location>
</feature>
<dbReference type="RefSeq" id="WP_180499283.1">
    <property type="nucleotide sequence ID" value="NZ_CAIJCS010000016.1"/>
</dbReference>
<proteinExistence type="predicted"/>
<evidence type="ECO:0008006" key="5">
    <source>
        <dbReference type="Google" id="ProtNLM"/>
    </source>
</evidence>
<organism evidence="3 4">
    <name type="scientific">Aedoeadaptatus nemausensis</name>
    <dbReference type="NCBI Taxonomy" id="2582829"/>
    <lineage>
        <taxon>Bacteria</taxon>
        <taxon>Bacillati</taxon>
        <taxon>Bacillota</taxon>
        <taxon>Tissierellia</taxon>
        <taxon>Tissierellales</taxon>
        <taxon>Peptoniphilaceae</taxon>
        <taxon>Aedoeadaptatus</taxon>
    </lineage>
</organism>
<accession>A0A6V6Y1D2</accession>
<dbReference type="Proteomes" id="UP000586454">
    <property type="component" value="Unassembled WGS sequence"/>
</dbReference>
<feature type="chain" id="PRO_5039389162" description="Lipoprotein" evidence="2">
    <location>
        <begin position="25"/>
        <end position="220"/>
    </location>
</feature>
<feature type="coiled-coil region" evidence="1">
    <location>
        <begin position="22"/>
        <end position="56"/>
    </location>
</feature>
<evidence type="ECO:0000313" key="3">
    <source>
        <dbReference type="EMBL" id="CAC9928629.1"/>
    </source>
</evidence>
<keyword evidence="2" id="KW-0732">Signal</keyword>
<keyword evidence="4" id="KW-1185">Reference proteome</keyword>
<comment type="caution">
    <text evidence="3">The sequence shown here is derived from an EMBL/GenBank/DDBJ whole genome shotgun (WGS) entry which is preliminary data.</text>
</comment>
<name>A0A6V6Y1D2_9FIRM</name>
<dbReference type="EMBL" id="CAIJCS010000016">
    <property type="protein sequence ID" value="CAC9928629.1"/>
    <property type="molecule type" value="Genomic_DNA"/>
</dbReference>
<dbReference type="Gene3D" id="3.90.1010.20">
    <property type="match status" value="1"/>
</dbReference>
<evidence type="ECO:0000256" key="1">
    <source>
        <dbReference type="SAM" id="Coils"/>
    </source>
</evidence>
<sequence length="220" mass="24202">MKRTLKTGALALALTLTLAGCGNKAEQAANNAQAAANKAEQAANEAINQAEDTAKNAADGAEDAVNAFRAKVDTTSGTFDLAKYKEGMEEVKKLDDNDAKGTIYKMTDENGDYYLYEGEENAEGYKTVAYLSTKDGKVMDTFYNFIDKDNQLRTNDEEYIKNTLDQTGNDMAKTVAYFEEMLAKPEVDDLDDTKVKGVEQIKEEFEEIADELFDVAGLDN</sequence>
<keyword evidence="1" id="KW-0175">Coiled coil</keyword>
<dbReference type="AlphaFoldDB" id="A0A6V6Y1D2"/>